<dbReference type="EMBL" id="CP134187">
    <property type="protein sequence ID" value="WPB01691.1"/>
    <property type="molecule type" value="Genomic_DNA"/>
</dbReference>
<feature type="compositionally biased region" description="Polar residues" evidence="1">
    <location>
        <begin position="1"/>
        <end position="17"/>
    </location>
</feature>
<accession>A0ABZ0NQE5</accession>
<evidence type="ECO:0000256" key="1">
    <source>
        <dbReference type="SAM" id="MobiDB-lite"/>
    </source>
</evidence>
<evidence type="ECO:0000313" key="4">
    <source>
        <dbReference type="Proteomes" id="UP001302367"/>
    </source>
</evidence>
<dbReference type="Pfam" id="PF23549">
    <property type="entry name" value="Zn_ribbon_GRF_2"/>
    <property type="match status" value="1"/>
</dbReference>
<protein>
    <recommendedName>
        <fullName evidence="2">GRF-like zinc ribbon domain-containing protein</fullName>
    </recommendedName>
</protein>
<evidence type="ECO:0000313" key="3">
    <source>
        <dbReference type="EMBL" id="WPB01691.1"/>
    </source>
</evidence>
<dbReference type="GeneID" id="90644241"/>
<sequence>MSAFSSELVNESASSRHSTIKCKENDTNAIMDPRHPHIKCEEEDTTAIWNLRHPHIKYEEIDTNAIMNPRDPHIKYGQTDTNIITHPRDPHPALLNPPPCPSGNCSEYTQKQFVEAENPNGNAGRPYYT</sequence>
<keyword evidence="4" id="KW-1185">Reference proteome</keyword>
<reference evidence="3 4" key="1">
    <citation type="submission" date="2023-09" db="EMBL/GenBank/DDBJ databases">
        <title>Complete-Gapless Cercospora beticola genome.</title>
        <authorList>
            <person name="Wyatt N.A."/>
            <person name="Spanner R.E."/>
            <person name="Bolton M.D."/>
        </authorList>
    </citation>
    <scope>NUCLEOTIDE SEQUENCE [LARGE SCALE GENOMIC DNA]</scope>
    <source>
        <strain evidence="3">Cb09-40</strain>
    </source>
</reference>
<dbReference type="RefSeq" id="XP_065458842.1">
    <property type="nucleotide sequence ID" value="XM_065602770.1"/>
</dbReference>
<feature type="domain" description="GRF-like zinc ribbon" evidence="2">
    <location>
        <begin position="97"/>
        <end position="128"/>
    </location>
</feature>
<feature type="compositionally biased region" description="Basic and acidic residues" evidence="1">
    <location>
        <begin position="21"/>
        <end position="35"/>
    </location>
</feature>
<feature type="region of interest" description="Disordered" evidence="1">
    <location>
        <begin position="1"/>
        <end position="35"/>
    </location>
</feature>
<dbReference type="Proteomes" id="UP001302367">
    <property type="component" value="Chromosome 4"/>
</dbReference>
<dbReference type="InterPro" id="IPR056444">
    <property type="entry name" value="Zn_ribbon_GRF_2"/>
</dbReference>
<gene>
    <name evidence="3" type="ORF">RHO25_006321</name>
</gene>
<name>A0ABZ0NQE5_CERBT</name>
<proteinExistence type="predicted"/>
<evidence type="ECO:0000259" key="2">
    <source>
        <dbReference type="Pfam" id="PF23549"/>
    </source>
</evidence>
<feature type="region of interest" description="Disordered" evidence="1">
    <location>
        <begin position="69"/>
        <end position="106"/>
    </location>
</feature>
<organism evidence="3 4">
    <name type="scientific">Cercospora beticola</name>
    <name type="common">Sugarbeet leaf spot fungus</name>
    <dbReference type="NCBI Taxonomy" id="122368"/>
    <lineage>
        <taxon>Eukaryota</taxon>
        <taxon>Fungi</taxon>
        <taxon>Dikarya</taxon>
        <taxon>Ascomycota</taxon>
        <taxon>Pezizomycotina</taxon>
        <taxon>Dothideomycetes</taxon>
        <taxon>Dothideomycetidae</taxon>
        <taxon>Mycosphaerellales</taxon>
        <taxon>Mycosphaerellaceae</taxon>
        <taxon>Cercospora</taxon>
    </lineage>
</organism>